<organism evidence="12 13">
    <name type="scientific">Gordonia alkaliphila</name>
    <dbReference type="NCBI Taxonomy" id="1053547"/>
    <lineage>
        <taxon>Bacteria</taxon>
        <taxon>Bacillati</taxon>
        <taxon>Actinomycetota</taxon>
        <taxon>Actinomycetes</taxon>
        <taxon>Mycobacteriales</taxon>
        <taxon>Gordoniaceae</taxon>
        <taxon>Gordonia</taxon>
    </lineage>
</organism>
<evidence type="ECO:0000256" key="4">
    <source>
        <dbReference type="ARBA" id="ARBA00022475"/>
    </source>
</evidence>
<keyword evidence="13" id="KW-1185">Reference proteome</keyword>
<evidence type="ECO:0000256" key="9">
    <source>
        <dbReference type="RuleBase" id="RU363032"/>
    </source>
</evidence>
<proteinExistence type="inferred from homology"/>
<comment type="similarity">
    <text evidence="2 10">Belongs to the binding-protein-dependent transport system permease family. CysTW subfamily.</text>
</comment>
<feature type="domain" description="ABC transmembrane type-1" evidence="11">
    <location>
        <begin position="64"/>
        <end position="267"/>
    </location>
</feature>
<dbReference type="Proteomes" id="UP001500822">
    <property type="component" value="Unassembled WGS sequence"/>
</dbReference>
<dbReference type="Pfam" id="PF00528">
    <property type="entry name" value="BPD_transp_1"/>
    <property type="match status" value="1"/>
</dbReference>
<evidence type="ECO:0000256" key="10">
    <source>
        <dbReference type="RuleBase" id="RU365097"/>
    </source>
</evidence>
<keyword evidence="7 9" id="KW-1133">Transmembrane helix</keyword>
<sequence length="276" mass="28821">MSAPRSEGSTPGRPASGGTLPRAISGVGVLGLVVLVGPLIALAWAAPWSRMWTLLTEPAALQALGLSVAGASLATLLALALGVPLAAVLASGVIRPVRLVRLLVVVPMVMPPVVIGVALLTLLGRRGLVGQYLDDWFDWTPTYTFAAVVIAQLVVAMPFLVVSVEAALRSRNLDAEEAAYTLGASRMTTFWWITVPEIRAGIGAGAIMCFARALGEFGATVTFAGNVEGVTQTMPLAIYLSLQRDDESAIAMAVGLVVLSLLVLIGMRGRWLPALN</sequence>
<keyword evidence="8 9" id="KW-0472">Membrane</keyword>
<feature type="transmembrane region" description="Helical" evidence="9">
    <location>
        <begin position="249"/>
        <end position="267"/>
    </location>
</feature>
<name>A0ABP8Z9T5_9ACTN</name>
<accession>A0ABP8Z9T5</accession>
<evidence type="ECO:0000256" key="1">
    <source>
        <dbReference type="ARBA" id="ARBA00004651"/>
    </source>
</evidence>
<evidence type="ECO:0000256" key="8">
    <source>
        <dbReference type="ARBA" id="ARBA00023136"/>
    </source>
</evidence>
<evidence type="ECO:0000313" key="12">
    <source>
        <dbReference type="EMBL" id="GAA4750727.1"/>
    </source>
</evidence>
<gene>
    <name evidence="12" type="ORF">GCM10023217_21610</name>
</gene>
<comment type="caution">
    <text evidence="12">The sequence shown here is derived from an EMBL/GenBank/DDBJ whole genome shotgun (WGS) entry which is preliminary data.</text>
</comment>
<evidence type="ECO:0000256" key="2">
    <source>
        <dbReference type="ARBA" id="ARBA00007069"/>
    </source>
</evidence>
<protein>
    <recommendedName>
        <fullName evidence="10">Molybdenum transport system permease</fullName>
    </recommendedName>
</protein>
<evidence type="ECO:0000256" key="5">
    <source>
        <dbReference type="ARBA" id="ARBA00022505"/>
    </source>
</evidence>
<dbReference type="PANTHER" id="PTHR30183:SF3">
    <property type="entry name" value="MOLYBDENUM TRANSPORT SYSTEM PERMEASE PROTEIN MODB"/>
    <property type="match status" value="1"/>
</dbReference>
<feature type="transmembrane region" description="Helical" evidence="9">
    <location>
        <begin position="23"/>
        <end position="46"/>
    </location>
</feature>
<dbReference type="NCBIfam" id="TIGR02141">
    <property type="entry name" value="modB_ABC"/>
    <property type="match status" value="1"/>
</dbReference>
<dbReference type="Gene3D" id="1.10.3720.10">
    <property type="entry name" value="MetI-like"/>
    <property type="match status" value="1"/>
</dbReference>
<keyword evidence="5 10" id="KW-0500">Molybdenum</keyword>
<feature type="transmembrane region" description="Helical" evidence="9">
    <location>
        <begin position="66"/>
        <end position="90"/>
    </location>
</feature>
<keyword evidence="6 9" id="KW-0812">Transmembrane</keyword>
<reference evidence="13" key="1">
    <citation type="journal article" date="2019" name="Int. J. Syst. Evol. Microbiol.">
        <title>The Global Catalogue of Microorganisms (GCM) 10K type strain sequencing project: providing services to taxonomists for standard genome sequencing and annotation.</title>
        <authorList>
            <consortium name="The Broad Institute Genomics Platform"/>
            <consortium name="The Broad Institute Genome Sequencing Center for Infectious Disease"/>
            <person name="Wu L."/>
            <person name="Ma J."/>
        </authorList>
    </citation>
    <scope>NUCLEOTIDE SEQUENCE [LARGE SCALE GENOMIC DNA]</scope>
    <source>
        <strain evidence="13">JCM 18077</strain>
    </source>
</reference>
<evidence type="ECO:0000256" key="6">
    <source>
        <dbReference type="ARBA" id="ARBA00022692"/>
    </source>
</evidence>
<dbReference type="PANTHER" id="PTHR30183">
    <property type="entry name" value="MOLYBDENUM TRANSPORT SYSTEM PERMEASE PROTEIN MODB"/>
    <property type="match status" value="1"/>
</dbReference>
<comment type="function">
    <text evidence="10">Part of the binding-protein-dependent transport system for molybdenum; probably responsible for the translocation of the substrate across the membrane.</text>
</comment>
<dbReference type="InterPro" id="IPR000515">
    <property type="entry name" value="MetI-like"/>
</dbReference>
<dbReference type="InterPro" id="IPR011867">
    <property type="entry name" value="ModB_ABC"/>
</dbReference>
<keyword evidence="4 10" id="KW-1003">Cell membrane</keyword>
<evidence type="ECO:0000256" key="3">
    <source>
        <dbReference type="ARBA" id="ARBA00022448"/>
    </source>
</evidence>
<dbReference type="SUPFAM" id="SSF161098">
    <property type="entry name" value="MetI-like"/>
    <property type="match status" value="1"/>
</dbReference>
<dbReference type="CDD" id="cd06261">
    <property type="entry name" value="TM_PBP2"/>
    <property type="match status" value="1"/>
</dbReference>
<dbReference type="EMBL" id="BAABIE010000009">
    <property type="protein sequence ID" value="GAA4750727.1"/>
    <property type="molecule type" value="Genomic_DNA"/>
</dbReference>
<feature type="transmembrane region" description="Helical" evidence="9">
    <location>
        <begin position="143"/>
        <end position="162"/>
    </location>
</feature>
<dbReference type="PROSITE" id="PS50928">
    <property type="entry name" value="ABC_TM1"/>
    <property type="match status" value="1"/>
</dbReference>
<evidence type="ECO:0000259" key="11">
    <source>
        <dbReference type="PROSITE" id="PS50928"/>
    </source>
</evidence>
<feature type="transmembrane region" description="Helical" evidence="9">
    <location>
        <begin position="102"/>
        <end position="123"/>
    </location>
</feature>
<dbReference type="RefSeq" id="WP_246995244.1">
    <property type="nucleotide sequence ID" value="NZ_BAABIE010000009.1"/>
</dbReference>
<evidence type="ECO:0000256" key="7">
    <source>
        <dbReference type="ARBA" id="ARBA00022989"/>
    </source>
</evidence>
<dbReference type="InterPro" id="IPR035906">
    <property type="entry name" value="MetI-like_sf"/>
</dbReference>
<evidence type="ECO:0000313" key="13">
    <source>
        <dbReference type="Proteomes" id="UP001500822"/>
    </source>
</evidence>
<keyword evidence="3 9" id="KW-0813">Transport</keyword>
<comment type="subcellular location">
    <subcellularLocation>
        <location evidence="1 9">Cell membrane</location>
        <topology evidence="1 9">Multi-pass membrane protein</topology>
    </subcellularLocation>
</comment>